<keyword evidence="2" id="KW-1003">Cell membrane</keyword>
<evidence type="ECO:0000256" key="1">
    <source>
        <dbReference type="ARBA" id="ARBA00004651"/>
    </source>
</evidence>
<dbReference type="GO" id="GO:0005886">
    <property type="term" value="C:plasma membrane"/>
    <property type="evidence" value="ECO:0007669"/>
    <property type="project" value="UniProtKB-SubCell"/>
</dbReference>
<keyword evidence="3 6" id="KW-0812">Transmembrane</keyword>
<evidence type="ECO:0000256" key="3">
    <source>
        <dbReference type="ARBA" id="ARBA00022692"/>
    </source>
</evidence>
<sequence>MNPRTAATAFRIVAVAEALSWIGLLAGMFVKRVLDASEIGVQVFGPIHGGIFVLYLLVALVAARVLGWSRGTTLLALAASVPPLATVWFERRATRTGQLPGREALAA</sequence>
<dbReference type="Proteomes" id="UP000007517">
    <property type="component" value="Chromosome"/>
</dbReference>
<dbReference type="AlphaFoldDB" id="H6RSC8"/>
<dbReference type="KEGG" id="bsd:BLASA_4726"/>
<organism evidence="8 9">
    <name type="scientific">Blastococcus saxobsidens (strain DD2)</name>
    <dbReference type="NCBI Taxonomy" id="1146883"/>
    <lineage>
        <taxon>Bacteria</taxon>
        <taxon>Bacillati</taxon>
        <taxon>Actinomycetota</taxon>
        <taxon>Actinomycetes</taxon>
        <taxon>Geodermatophilales</taxon>
        <taxon>Geodermatophilaceae</taxon>
        <taxon>Blastococcus</taxon>
    </lineage>
</organism>
<evidence type="ECO:0000313" key="9">
    <source>
        <dbReference type="Proteomes" id="UP000007517"/>
    </source>
</evidence>
<evidence type="ECO:0000256" key="2">
    <source>
        <dbReference type="ARBA" id="ARBA00022475"/>
    </source>
</evidence>
<dbReference type="STRING" id="1146883.BLASA_4726"/>
<dbReference type="Pfam" id="PF12823">
    <property type="entry name" value="DUF3817"/>
    <property type="match status" value="1"/>
</dbReference>
<keyword evidence="9" id="KW-1185">Reference proteome</keyword>
<evidence type="ECO:0000256" key="6">
    <source>
        <dbReference type="SAM" id="Phobius"/>
    </source>
</evidence>
<evidence type="ECO:0000313" key="8">
    <source>
        <dbReference type="EMBL" id="CCG05520.1"/>
    </source>
</evidence>
<evidence type="ECO:0000259" key="7">
    <source>
        <dbReference type="Pfam" id="PF12823"/>
    </source>
</evidence>
<comment type="subcellular location">
    <subcellularLocation>
        <location evidence="1">Cell membrane</location>
        <topology evidence="1">Multi-pass membrane protein</topology>
    </subcellularLocation>
</comment>
<dbReference type="HOGENOM" id="CLU_120964_2_1_11"/>
<reference evidence="9" key="2">
    <citation type="submission" date="2012-02" db="EMBL/GenBank/DDBJ databases">
        <title>Complete genome sequence of Blastococcus saxobsidens strain DD2.</title>
        <authorList>
            <person name="Genoscope."/>
        </authorList>
    </citation>
    <scope>NUCLEOTIDE SEQUENCE [LARGE SCALE GENOMIC DNA]</scope>
    <source>
        <strain evidence="9">DD2</strain>
    </source>
</reference>
<accession>H6RSC8</accession>
<reference evidence="8 9" key="1">
    <citation type="journal article" date="2012" name="J. Bacteriol.">
        <title>Genome Sequence of Blastococcus saxobsidens DD2, a Stone-Inhabiting Bacterium.</title>
        <authorList>
            <person name="Chouaia B."/>
            <person name="Crotti E."/>
            <person name="Brusetti L."/>
            <person name="Daffonchio D."/>
            <person name="Essoussi I."/>
            <person name="Nouioui I."/>
            <person name="Sbissi I."/>
            <person name="Ghodhbane-Gtari F."/>
            <person name="Gtari M."/>
            <person name="Vacherie B."/>
            <person name="Barbe V."/>
            <person name="Medigue C."/>
            <person name="Gury J."/>
            <person name="Pujic P."/>
            <person name="Normand P."/>
        </authorList>
    </citation>
    <scope>NUCLEOTIDE SEQUENCE [LARGE SCALE GENOMIC DNA]</scope>
    <source>
        <strain evidence="8 9">DD2</strain>
    </source>
</reference>
<dbReference type="PANTHER" id="PTHR40077:SF1">
    <property type="entry name" value="MEMBRANE PROTEIN"/>
    <property type="match status" value="1"/>
</dbReference>
<dbReference type="InterPro" id="IPR023845">
    <property type="entry name" value="DUF3817_TM"/>
</dbReference>
<feature type="transmembrane region" description="Helical" evidence="6">
    <location>
        <begin position="12"/>
        <end position="31"/>
    </location>
</feature>
<evidence type="ECO:0000256" key="4">
    <source>
        <dbReference type="ARBA" id="ARBA00022989"/>
    </source>
</evidence>
<proteinExistence type="predicted"/>
<dbReference type="NCBIfam" id="TIGR03954">
    <property type="entry name" value="integ_memb_HG"/>
    <property type="match status" value="1"/>
</dbReference>
<name>H6RSC8_BLASD</name>
<dbReference type="RefSeq" id="WP_014378386.1">
    <property type="nucleotide sequence ID" value="NC_016943.1"/>
</dbReference>
<gene>
    <name evidence="8" type="ordered locus">BLASA_4726</name>
</gene>
<keyword evidence="4 6" id="KW-1133">Transmembrane helix</keyword>
<keyword evidence="5 6" id="KW-0472">Membrane</keyword>
<dbReference type="PANTHER" id="PTHR40077">
    <property type="entry name" value="MEMBRANE PROTEIN-RELATED"/>
    <property type="match status" value="1"/>
</dbReference>
<evidence type="ECO:0000256" key="5">
    <source>
        <dbReference type="ARBA" id="ARBA00023136"/>
    </source>
</evidence>
<feature type="transmembrane region" description="Helical" evidence="6">
    <location>
        <begin position="43"/>
        <end position="66"/>
    </location>
</feature>
<dbReference type="EMBL" id="FO117623">
    <property type="protein sequence ID" value="CCG05520.1"/>
    <property type="molecule type" value="Genomic_DNA"/>
</dbReference>
<dbReference type="eggNOG" id="ENOG5032ZYK">
    <property type="taxonomic scope" value="Bacteria"/>
</dbReference>
<protein>
    <submittedName>
        <fullName evidence="8">Putative membrane protein</fullName>
    </submittedName>
</protein>
<feature type="domain" description="DUF3817" evidence="7">
    <location>
        <begin position="8"/>
        <end position="95"/>
    </location>
</feature>